<proteinExistence type="predicted"/>
<evidence type="ECO:0000313" key="2">
    <source>
        <dbReference type="EMBL" id="PYH48814.1"/>
    </source>
</evidence>
<dbReference type="AlphaFoldDB" id="A0A318ZQI7"/>
<dbReference type="RefSeq" id="XP_025434796.1">
    <property type="nucleotide sequence ID" value="XM_025570338.1"/>
</dbReference>
<gene>
    <name evidence="2" type="ORF">BP01DRAFT_113444</name>
</gene>
<organism evidence="2 3">
    <name type="scientific">Aspergillus saccharolyticus JOP 1030-1</name>
    <dbReference type="NCBI Taxonomy" id="1450539"/>
    <lineage>
        <taxon>Eukaryota</taxon>
        <taxon>Fungi</taxon>
        <taxon>Dikarya</taxon>
        <taxon>Ascomycota</taxon>
        <taxon>Pezizomycotina</taxon>
        <taxon>Eurotiomycetes</taxon>
        <taxon>Eurotiomycetidae</taxon>
        <taxon>Eurotiales</taxon>
        <taxon>Aspergillaceae</taxon>
        <taxon>Aspergillus</taxon>
        <taxon>Aspergillus subgen. Circumdati</taxon>
    </lineage>
</organism>
<dbReference type="Proteomes" id="UP000248349">
    <property type="component" value="Unassembled WGS sequence"/>
</dbReference>
<evidence type="ECO:0008006" key="4">
    <source>
        <dbReference type="Google" id="ProtNLM"/>
    </source>
</evidence>
<evidence type="ECO:0000313" key="3">
    <source>
        <dbReference type="Proteomes" id="UP000248349"/>
    </source>
</evidence>
<feature type="chain" id="PRO_5016364401" description="Secreted protein" evidence="1">
    <location>
        <begin position="16"/>
        <end position="120"/>
    </location>
</feature>
<protein>
    <recommendedName>
        <fullName evidence="4">Secreted protein</fullName>
    </recommendedName>
</protein>
<feature type="signal peptide" evidence="1">
    <location>
        <begin position="1"/>
        <end position="15"/>
    </location>
</feature>
<sequence length="120" mass="14156">MCFTFFFCFFLGGLGRQGKRGRRLYCHVNDGLIRYGRFGAIGYDENTQVYRLEILMEIYFSHSSESSWETLQRDERWCGLEPWWTPTAWCGLMRRRWAADGHHAQLHHAVKNPSPSGNMF</sequence>
<evidence type="ECO:0000256" key="1">
    <source>
        <dbReference type="SAM" id="SignalP"/>
    </source>
</evidence>
<accession>A0A318ZQI7</accession>
<reference evidence="2 3" key="1">
    <citation type="submission" date="2016-12" db="EMBL/GenBank/DDBJ databases">
        <title>The genomes of Aspergillus section Nigri reveals drivers in fungal speciation.</title>
        <authorList>
            <consortium name="DOE Joint Genome Institute"/>
            <person name="Vesth T.C."/>
            <person name="Nybo J."/>
            <person name="Theobald S."/>
            <person name="Brandl J."/>
            <person name="Frisvad J.C."/>
            <person name="Nielsen K.F."/>
            <person name="Lyhne E.K."/>
            <person name="Kogle M.E."/>
            <person name="Kuo A."/>
            <person name="Riley R."/>
            <person name="Clum A."/>
            <person name="Nolan M."/>
            <person name="Lipzen A."/>
            <person name="Salamov A."/>
            <person name="Henrissat B."/>
            <person name="Wiebenga A."/>
            <person name="De Vries R.P."/>
            <person name="Grigoriev I.V."/>
            <person name="Mortensen U.H."/>
            <person name="Andersen M.R."/>
            <person name="Baker S.E."/>
        </authorList>
    </citation>
    <scope>NUCLEOTIDE SEQUENCE [LARGE SCALE GENOMIC DNA]</scope>
    <source>
        <strain evidence="2 3">JOP 1030-1</strain>
    </source>
</reference>
<keyword evidence="1" id="KW-0732">Signal</keyword>
<dbReference type="EMBL" id="KZ821220">
    <property type="protein sequence ID" value="PYH48814.1"/>
    <property type="molecule type" value="Genomic_DNA"/>
</dbReference>
<name>A0A318ZQI7_9EURO</name>
<keyword evidence="3" id="KW-1185">Reference proteome</keyword>
<dbReference type="GeneID" id="37071566"/>